<organism evidence="9">
    <name type="scientific">Oenothera macrocarpa</name>
    <dbReference type="NCBI Taxonomy" id="260701"/>
    <lineage>
        <taxon>Eukaryota</taxon>
        <taxon>Viridiplantae</taxon>
        <taxon>Streptophyta</taxon>
        <taxon>Embryophyta</taxon>
        <taxon>Tracheophyta</taxon>
        <taxon>Spermatophyta</taxon>
        <taxon>Magnoliopsida</taxon>
        <taxon>eudicotyledons</taxon>
        <taxon>Gunneridae</taxon>
        <taxon>Pentapetalae</taxon>
        <taxon>rosids</taxon>
        <taxon>malvids</taxon>
        <taxon>Myrtales</taxon>
        <taxon>Onagraceae</taxon>
        <taxon>Onagroideae</taxon>
        <taxon>Onagreae</taxon>
        <taxon>Oenothera</taxon>
    </lineage>
</organism>
<keyword evidence="3 6" id="KW-0645">Protease</keyword>
<dbReference type="GO" id="GO:0051117">
    <property type="term" value="F:ATPase binding"/>
    <property type="evidence" value="ECO:0007669"/>
    <property type="project" value="TreeGrafter"/>
</dbReference>
<dbReference type="SUPFAM" id="SSF52096">
    <property type="entry name" value="ClpP/crotonase"/>
    <property type="match status" value="1"/>
</dbReference>
<dbReference type="Pfam" id="PF00574">
    <property type="entry name" value="CLP_protease"/>
    <property type="match status" value="1"/>
</dbReference>
<keyword evidence="9" id="KW-0150">Chloroplast</keyword>
<dbReference type="PANTHER" id="PTHR10381:SF15">
    <property type="entry name" value="CHLOROPLASTIC ATP-DEPENDENT CLP PROTEASE PROTEOLYTIC SUBUNIT 1"/>
    <property type="match status" value="1"/>
</dbReference>
<feature type="active site" evidence="6">
    <location>
        <position position="126"/>
    </location>
</feature>
<dbReference type="AlphaFoldDB" id="B0LP81"/>
<dbReference type="PRINTS" id="PR00127">
    <property type="entry name" value="CLPPROTEASEP"/>
</dbReference>
<geneLocation type="chloroplast" evidence="9"/>
<keyword evidence="4 6" id="KW-0378">Hydrolase</keyword>
<dbReference type="EC" id="3.4.21.92" evidence="6"/>
<dbReference type="GO" id="GO:0009368">
    <property type="term" value="C:endopeptidase Clp complex"/>
    <property type="evidence" value="ECO:0007669"/>
    <property type="project" value="TreeGrafter"/>
</dbReference>
<evidence type="ECO:0000256" key="2">
    <source>
        <dbReference type="ARBA" id="ARBA00022640"/>
    </source>
</evidence>
<evidence type="ECO:0000256" key="1">
    <source>
        <dbReference type="ARBA" id="ARBA00007039"/>
    </source>
</evidence>
<comment type="subunit">
    <text evidence="6">Component of the chloroplastic Clp protease core complex.</text>
</comment>
<dbReference type="CDD" id="cd07017">
    <property type="entry name" value="S14_ClpP_2"/>
    <property type="match status" value="1"/>
</dbReference>
<feature type="active site" description="Nucleophile" evidence="6">
    <location>
        <position position="101"/>
    </location>
</feature>
<dbReference type="GO" id="GO:0006515">
    <property type="term" value="P:protein quality control for misfolded or incompletely synthesized proteins"/>
    <property type="evidence" value="ECO:0007669"/>
    <property type="project" value="TreeGrafter"/>
</dbReference>
<comment type="subcellular location">
    <subcellularLocation>
        <location evidence="6">Plastid</location>
        <location evidence="6">Chloroplast stroma</location>
    </subcellularLocation>
</comment>
<comment type="similarity">
    <text evidence="1 6 7">Belongs to the peptidase S14 family.</text>
</comment>
<dbReference type="InterPro" id="IPR029045">
    <property type="entry name" value="ClpP/crotonase-like_dom_sf"/>
</dbReference>
<sequence length="408" mass="47340">MPVGVPRVAFRVPGDENASWVDLFNGLFRARSVFLGQELNEEGGNDIASLMIFLALENPKKSIYFFLNSPGGLALAGLAISDTMDFVTPDVYTLGLGLVASMASFLLACGTPGKRRASDHMRAMIHQPSSKFLNEAALNLEFSRRELQSIRDIVIKTYVEKTGQDARVIKEDLRRDSFMSATESKDYGLVDDVGFKGISADIRKENPFQNNSTNPVPPEAIQPDNSFICNHFRRWEKVQPDSSFICNHCKWWEKCPFLKRYIDHCKWWEKCPFLKRYSDQCKGWEKCPFLKRYSDHCKGWEKCPFLKRYSDHCKGWEKCPFLKRYIDHCKWWEKCPFLKRYSDQCKGWEKCPFLKRYKEKLERALTLPDAKPGQNPEIPRENRPAKNPRKIREIPFAPKAEPDENPEN</sequence>
<evidence type="ECO:0000256" key="5">
    <source>
        <dbReference type="ARBA" id="ARBA00022825"/>
    </source>
</evidence>
<keyword evidence="5 6" id="KW-0720">Serine protease</keyword>
<evidence type="ECO:0000256" key="4">
    <source>
        <dbReference type="ARBA" id="ARBA00022801"/>
    </source>
</evidence>
<dbReference type="GO" id="GO:0009570">
    <property type="term" value="C:chloroplast stroma"/>
    <property type="evidence" value="ECO:0007669"/>
    <property type="project" value="UniProtKB-SubCell"/>
</dbReference>
<evidence type="ECO:0000256" key="7">
    <source>
        <dbReference type="RuleBase" id="RU003567"/>
    </source>
</evidence>
<dbReference type="EMBL" id="EU308527">
    <property type="protein sequence ID" value="ABY84440.1"/>
    <property type="molecule type" value="Genomic_DNA"/>
</dbReference>
<dbReference type="GO" id="GO:0004176">
    <property type="term" value="F:ATP-dependent peptidase activity"/>
    <property type="evidence" value="ECO:0007669"/>
    <property type="project" value="InterPro"/>
</dbReference>
<proteinExistence type="inferred from homology"/>
<evidence type="ECO:0000256" key="6">
    <source>
        <dbReference type="HAMAP-Rule" id="MF_00444"/>
    </source>
</evidence>
<dbReference type="PANTHER" id="PTHR10381">
    <property type="entry name" value="ATP-DEPENDENT CLP PROTEASE PROTEOLYTIC SUBUNIT"/>
    <property type="match status" value="1"/>
</dbReference>
<reference evidence="9" key="1">
    <citation type="journal article" date="2008" name="PLoS ONE">
        <title>Whole-Gene Positive Selection, Elevated Synonymous Substitution Rates, Duplication, and Indel Evolution of the Chloroplast clpP1 Gene.</title>
        <authorList>
            <person name="Erixon P."/>
            <person name="Oxelman B."/>
        </authorList>
    </citation>
    <scope>NUCLEOTIDE SEQUENCE</scope>
    <source>
        <strain evidence="9">02530</strain>
    </source>
</reference>
<evidence type="ECO:0000313" key="9">
    <source>
        <dbReference type="EMBL" id="ABY84440.1"/>
    </source>
</evidence>
<dbReference type="GO" id="GO:0004252">
    <property type="term" value="F:serine-type endopeptidase activity"/>
    <property type="evidence" value="ECO:0007669"/>
    <property type="project" value="UniProtKB-UniRule"/>
</dbReference>
<keyword evidence="2 9" id="KW-0934">Plastid</keyword>
<feature type="unsure residue" description="I or L" evidence="9">
    <location>
        <position position="140"/>
    </location>
</feature>
<dbReference type="InterPro" id="IPR023562">
    <property type="entry name" value="ClpP/TepA"/>
</dbReference>
<dbReference type="Gene3D" id="3.90.226.10">
    <property type="entry name" value="2-enoyl-CoA Hydratase, Chain A, domain 1"/>
    <property type="match status" value="1"/>
</dbReference>
<dbReference type="HAMAP" id="MF_00444">
    <property type="entry name" value="ClpP"/>
    <property type="match status" value="1"/>
</dbReference>
<feature type="region of interest" description="Disordered" evidence="8">
    <location>
        <begin position="366"/>
        <end position="408"/>
    </location>
</feature>
<evidence type="ECO:0000256" key="8">
    <source>
        <dbReference type="SAM" id="MobiDB-lite"/>
    </source>
</evidence>
<dbReference type="InterPro" id="IPR001907">
    <property type="entry name" value="ClpP"/>
</dbReference>
<comment type="function">
    <text evidence="6">Cleaves peptides in various proteins in a process that requires ATP hydrolysis. Has a chymotrypsin-like activity. Plays a major role in the degradation of misfolded proteins.</text>
</comment>
<comment type="catalytic activity">
    <reaction evidence="6">
        <text>Hydrolysis of proteins to small peptides in the presence of ATP and magnesium. alpha-casein is the usual test substrate. In the absence of ATP, only oligopeptides shorter than five residues are hydrolyzed (such as succinyl-Leu-Tyr-|-NHMec, and Leu-Tyr-Leu-|-Tyr-Trp, in which cleavage of the -Tyr-|-Leu- and -Tyr-|-Trp bonds also occurs).</text>
        <dbReference type="EC" id="3.4.21.92"/>
    </reaction>
</comment>
<accession>B0LP81</accession>
<gene>
    <name evidence="6 9" type="primary">clpP</name>
</gene>
<protein>
    <recommendedName>
        <fullName evidence="6 7">ATP-dependent Clp protease proteolytic subunit</fullName>
        <ecNumber evidence="6">3.4.21.92</ecNumber>
    </recommendedName>
    <alternativeName>
        <fullName evidence="6">Endopeptidase Clp</fullName>
    </alternativeName>
</protein>
<evidence type="ECO:0000256" key="3">
    <source>
        <dbReference type="ARBA" id="ARBA00022670"/>
    </source>
</evidence>
<name>B0LP81_9MYRT</name>